<protein>
    <submittedName>
        <fullName evidence="2">Type II toxin-antitoxin system ParD family antitoxin</fullName>
    </submittedName>
</protein>
<dbReference type="NCBIfam" id="TIGR02606">
    <property type="entry name" value="antidote_CC2985"/>
    <property type="match status" value="1"/>
</dbReference>
<sequence>MPTRNVNLTVEQDAFVEEVVRAGKYQNASEAIRDAVRGLQQRLKRDELELDLLRTQLQAGLDALDRGEFTELDDADLDAALDGLAAPDSR</sequence>
<dbReference type="InterPro" id="IPR038296">
    <property type="entry name" value="ParD_sf"/>
</dbReference>
<dbReference type="Proteomes" id="UP000782519">
    <property type="component" value="Unassembled WGS sequence"/>
</dbReference>
<dbReference type="EMBL" id="JACRJB010000005">
    <property type="protein sequence ID" value="MBI5128093.1"/>
    <property type="molecule type" value="Genomic_DNA"/>
</dbReference>
<evidence type="ECO:0000313" key="3">
    <source>
        <dbReference type="Proteomes" id="UP000782519"/>
    </source>
</evidence>
<keyword evidence="1" id="KW-1277">Toxin-antitoxin system</keyword>
<gene>
    <name evidence="2" type="ORF">HZA66_01505</name>
</gene>
<proteinExistence type="predicted"/>
<dbReference type="CDD" id="cd22231">
    <property type="entry name" value="RHH_NikR_HicB-like"/>
    <property type="match status" value="1"/>
</dbReference>
<evidence type="ECO:0000256" key="1">
    <source>
        <dbReference type="ARBA" id="ARBA00022649"/>
    </source>
</evidence>
<dbReference type="Gene3D" id="6.10.10.120">
    <property type="entry name" value="Antitoxin ParD1-like"/>
    <property type="match status" value="1"/>
</dbReference>
<dbReference type="InterPro" id="IPR022789">
    <property type="entry name" value="ParD"/>
</dbReference>
<dbReference type="GO" id="GO:0006355">
    <property type="term" value="P:regulation of DNA-templated transcription"/>
    <property type="evidence" value="ECO:0007669"/>
    <property type="project" value="InterPro"/>
</dbReference>
<reference evidence="2" key="1">
    <citation type="submission" date="2020-07" db="EMBL/GenBank/DDBJ databases">
        <title>Huge and variable diversity of episymbiotic CPR bacteria and DPANN archaea in groundwater ecosystems.</title>
        <authorList>
            <person name="He C.Y."/>
            <person name="Keren R."/>
            <person name="Whittaker M."/>
            <person name="Farag I.F."/>
            <person name="Doudna J."/>
            <person name="Cate J.H.D."/>
            <person name="Banfield J.F."/>
        </authorList>
    </citation>
    <scope>NUCLEOTIDE SEQUENCE</scope>
    <source>
        <strain evidence="2">NC_groundwater_1818_Pr3_B-0.1um_66_35</strain>
    </source>
</reference>
<accession>A0A933W096</accession>
<dbReference type="Pfam" id="PF03693">
    <property type="entry name" value="ParD_antitoxin"/>
    <property type="match status" value="1"/>
</dbReference>
<evidence type="ECO:0000313" key="2">
    <source>
        <dbReference type="EMBL" id="MBI5128093.1"/>
    </source>
</evidence>
<comment type="caution">
    <text evidence="2">The sequence shown here is derived from an EMBL/GenBank/DDBJ whole genome shotgun (WGS) entry which is preliminary data.</text>
</comment>
<organism evidence="2 3">
    <name type="scientific">Rhodopseudomonas palustris</name>
    <dbReference type="NCBI Taxonomy" id="1076"/>
    <lineage>
        <taxon>Bacteria</taxon>
        <taxon>Pseudomonadati</taxon>
        <taxon>Pseudomonadota</taxon>
        <taxon>Alphaproteobacteria</taxon>
        <taxon>Hyphomicrobiales</taxon>
        <taxon>Nitrobacteraceae</taxon>
        <taxon>Rhodopseudomonas</taxon>
    </lineage>
</organism>
<dbReference type="AlphaFoldDB" id="A0A933W096"/>
<dbReference type="SUPFAM" id="SSF47598">
    <property type="entry name" value="Ribbon-helix-helix"/>
    <property type="match status" value="1"/>
</dbReference>
<name>A0A933W096_RHOPL</name>
<dbReference type="InterPro" id="IPR010985">
    <property type="entry name" value="Ribbon_hlx_hlx"/>
</dbReference>